<dbReference type="PANTHER" id="PTHR47959:SF16">
    <property type="entry name" value="CRISPR-ASSOCIATED NUCLEASE_HELICASE CAS3-RELATED"/>
    <property type="match status" value="1"/>
</dbReference>
<dbReference type="NCBIfam" id="TIGR01587">
    <property type="entry name" value="cas3_core"/>
    <property type="match status" value="1"/>
</dbReference>
<evidence type="ECO:0000256" key="10">
    <source>
        <dbReference type="ARBA" id="ARBA00038437"/>
    </source>
</evidence>
<evidence type="ECO:0000256" key="2">
    <source>
        <dbReference type="ARBA" id="ARBA00009046"/>
    </source>
</evidence>
<dbReference type="SMART" id="SM00490">
    <property type="entry name" value="HELICc"/>
    <property type="match status" value="1"/>
</dbReference>
<dbReference type="Proteomes" id="UP000652847">
    <property type="component" value="Unassembled WGS sequence"/>
</dbReference>
<dbReference type="GO" id="GO:0004518">
    <property type="term" value="F:nuclease activity"/>
    <property type="evidence" value="ECO:0007669"/>
    <property type="project" value="UniProtKB-KW"/>
</dbReference>
<keyword evidence="5" id="KW-0547">Nucleotide-binding</keyword>
<dbReference type="Pfam" id="PF01966">
    <property type="entry name" value="HD"/>
    <property type="match status" value="1"/>
</dbReference>
<dbReference type="InterPro" id="IPR011545">
    <property type="entry name" value="DEAD/DEAH_box_helicase_dom"/>
</dbReference>
<dbReference type="InterPro" id="IPR006483">
    <property type="entry name" value="CRISPR-assoc_Cas3_HD"/>
</dbReference>
<dbReference type="SUPFAM" id="SSF109604">
    <property type="entry name" value="HD-domain/PDEase-like"/>
    <property type="match status" value="1"/>
</dbReference>
<dbReference type="NCBIfam" id="TIGR01596">
    <property type="entry name" value="cas3_HD"/>
    <property type="match status" value="1"/>
</dbReference>
<dbReference type="SUPFAM" id="SSF52540">
    <property type="entry name" value="P-loop containing nucleoside triphosphate hydrolases"/>
    <property type="match status" value="1"/>
</dbReference>
<dbReference type="Gene3D" id="1.10.3210.30">
    <property type="match status" value="1"/>
</dbReference>
<evidence type="ECO:0000256" key="4">
    <source>
        <dbReference type="ARBA" id="ARBA00022723"/>
    </source>
</evidence>
<dbReference type="SMART" id="SM00487">
    <property type="entry name" value="DEXDc"/>
    <property type="match status" value="1"/>
</dbReference>
<name>A0A8I0ACV9_9FIRM</name>
<dbReference type="PROSITE" id="PS51643">
    <property type="entry name" value="HD_CAS3"/>
    <property type="match status" value="1"/>
</dbReference>
<dbReference type="Gene3D" id="3.40.50.300">
    <property type="entry name" value="P-loop containing nucleotide triphosphate hydrolases"/>
    <property type="match status" value="2"/>
</dbReference>
<reference evidence="14 15" key="1">
    <citation type="submission" date="2020-08" db="EMBL/GenBank/DDBJ databases">
        <title>Genome public.</title>
        <authorList>
            <person name="Liu C."/>
            <person name="Sun Q."/>
        </authorList>
    </citation>
    <scope>NUCLEOTIDE SEQUENCE [LARGE SCALE GENOMIC DNA]</scope>
    <source>
        <strain evidence="14 15">BX17</strain>
    </source>
</reference>
<dbReference type="Pfam" id="PF22590">
    <property type="entry name" value="Cas3-like_C_2"/>
    <property type="match status" value="1"/>
</dbReference>
<dbReference type="InterPro" id="IPR001650">
    <property type="entry name" value="Helicase_C-like"/>
</dbReference>
<evidence type="ECO:0000256" key="6">
    <source>
        <dbReference type="ARBA" id="ARBA00022801"/>
    </source>
</evidence>
<dbReference type="InterPro" id="IPR054712">
    <property type="entry name" value="Cas3-like_dom"/>
</dbReference>
<keyword evidence="7" id="KW-0347">Helicase</keyword>
<evidence type="ECO:0000259" key="12">
    <source>
        <dbReference type="PROSITE" id="PS51194"/>
    </source>
</evidence>
<evidence type="ECO:0000259" key="11">
    <source>
        <dbReference type="PROSITE" id="PS51192"/>
    </source>
</evidence>
<comment type="similarity">
    <text evidence="1">In the N-terminal section; belongs to the CRISPR-associated nuclease Cas3-HD family.</text>
</comment>
<feature type="domain" description="Helicase C-terminal" evidence="12">
    <location>
        <begin position="424"/>
        <end position="578"/>
    </location>
</feature>
<proteinExistence type="inferred from homology"/>
<dbReference type="InterPro" id="IPR038257">
    <property type="entry name" value="CRISPR-assoc_Cas3_HD_sf"/>
</dbReference>
<evidence type="ECO:0000313" key="14">
    <source>
        <dbReference type="EMBL" id="MBC5650367.1"/>
    </source>
</evidence>
<dbReference type="GO" id="GO:0016787">
    <property type="term" value="F:hydrolase activity"/>
    <property type="evidence" value="ECO:0007669"/>
    <property type="project" value="UniProtKB-KW"/>
</dbReference>
<dbReference type="GO" id="GO:0005524">
    <property type="term" value="F:ATP binding"/>
    <property type="evidence" value="ECO:0007669"/>
    <property type="project" value="UniProtKB-KW"/>
</dbReference>
<dbReference type="GO" id="GO:0051607">
    <property type="term" value="P:defense response to virus"/>
    <property type="evidence" value="ECO:0007669"/>
    <property type="project" value="UniProtKB-KW"/>
</dbReference>
<accession>A0A8I0ACV9</accession>
<evidence type="ECO:0000256" key="5">
    <source>
        <dbReference type="ARBA" id="ARBA00022741"/>
    </source>
</evidence>
<gene>
    <name evidence="14" type="primary">cas3</name>
    <name evidence="14" type="ORF">H8S54_04380</name>
</gene>
<evidence type="ECO:0000256" key="8">
    <source>
        <dbReference type="ARBA" id="ARBA00022840"/>
    </source>
</evidence>
<dbReference type="EMBL" id="JACOOT010000010">
    <property type="protein sequence ID" value="MBC5650367.1"/>
    <property type="molecule type" value="Genomic_DNA"/>
</dbReference>
<keyword evidence="8" id="KW-0067">ATP-binding</keyword>
<dbReference type="InterPro" id="IPR006674">
    <property type="entry name" value="HD_domain"/>
</dbReference>
<feature type="domain" description="HD Cas3-type" evidence="13">
    <location>
        <begin position="8"/>
        <end position="167"/>
    </location>
</feature>
<dbReference type="Pfam" id="PF00270">
    <property type="entry name" value="DEAD"/>
    <property type="match status" value="1"/>
</dbReference>
<dbReference type="PROSITE" id="PS51192">
    <property type="entry name" value="HELICASE_ATP_BIND_1"/>
    <property type="match status" value="1"/>
</dbReference>
<comment type="caution">
    <text evidence="14">The sequence shown here is derived from an EMBL/GenBank/DDBJ whole genome shotgun (WGS) entry which is preliminary data.</text>
</comment>
<dbReference type="InterPro" id="IPR006474">
    <property type="entry name" value="Helicase_Cas3_CRISPR-ass_core"/>
</dbReference>
<keyword evidence="3" id="KW-0540">Nuclease</keyword>
<evidence type="ECO:0000256" key="7">
    <source>
        <dbReference type="ARBA" id="ARBA00022806"/>
    </source>
</evidence>
<dbReference type="PROSITE" id="PS51194">
    <property type="entry name" value="HELICASE_CTER"/>
    <property type="match status" value="1"/>
</dbReference>
<dbReference type="CDD" id="cd17930">
    <property type="entry name" value="DEXHc_cas3"/>
    <property type="match status" value="1"/>
</dbReference>
<sequence>MEYIAHKDNERVQTVKEHLYGTAELAGFFAERFGKKEWGYCCGMLHDLGKYSKEFQRKIRNDTGERVDHSTAGAKVCNEKGGYYSILSYCIAGHHAGLPDYGNTAIGNSLCGRYNKKICDFKNYEKEIEIPQLHTDPIVFDPTKNLDFSLSVFVRMLYSCLVDADFLDTEAFMKNENTGRVAGKTMQILEEKLEQYIEPWLSNAELESINGRRTEILAHCMEMGKREKGIYRLTVPTGGGKTIASLAFALRHAVKHQMDRIIYVIPYTSIIEQNAQVFREILGAENVLENHCNVEYKDSEEFYPMQLASENWDKPVVVTTNVQFFESLFGNKSSKCRKIHNIANSVVIFDEAQMLPMDYLKPCISVLQELVDNYASSIVLCTATQPALEMFFSSKDKMIELCPCVEEQFRFFERVTYEKIGKISQDELIMRMQGDQSILCIVNTKKAAQELYKKLREERKNIYHLSTNMYPKHRKRVLKLIRERLDNNEKCIVVSTSLVEAGVDLDFDIVYRQIAGLDSLIQAAGRCNRNGKKDLAKSKVYIFDFIDEKKVTNQKLQIETAASVIQDYEKVDDLTGISDYFKRLYHYRGTSLDKKNIMGEFKQMRFNFSKVAKEFKLIEENTKMIYINKELKAEELLNELKTKGASKERLREAGQYCVQIYGDERNENSLFDKLYSNGMLRPISEDMQDFYELVSQKQYSDEWGLDFSVDDVLMM</sequence>
<evidence type="ECO:0000259" key="13">
    <source>
        <dbReference type="PROSITE" id="PS51643"/>
    </source>
</evidence>
<organism evidence="14 15">
    <name type="scientific">Blautia segnis</name>
    <dbReference type="NCBI Taxonomy" id="2763030"/>
    <lineage>
        <taxon>Bacteria</taxon>
        <taxon>Bacillati</taxon>
        <taxon>Bacillota</taxon>
        <taxon>Clostridia</taxon>
        <taxon>Lachnospirales</taxon>
        <taxon>Lachnospiraceae</taxon>
        <taxon>Blautia</taxon>
    </lineage>
</organism>
<dbReference type="GO" id="GO:0046872">
    <property type="term" value="F:metal ion binding"/>
    <property type="evidence" value="ECO:0007669"/>
    <property type="project" value="UniProtKB-KW"/>
</dbReference>
<dbReference type="RefSeq" id="WP_186901045.1">
    <property type="nucleotide sequence ID" value="NZ_JACOOT010000010.1"/>
</dbReference>
<dbReference type="InterPro" id="IPR014001">
    <property type="entry name" value="Helicase_ATP-bd"/>
</dbReference>
<comment type="similarity">
    <text evidence="2">In the central section; belongs to the CRISPR-associated helicase Cas3 family.</text>
</comment>
<dbReference type="PANTHER" id="PTHR47959">
    <property type="entry name" value="ATP-DEPENDENT RNA HELICASE RHLE-RELATED"/>
    <property type="match status" value="1"/>
</dbReference>
<keyword evidence="15" id="KW-1185">Reference proteome</keyword>
<evidence type="ECO:0000256" key="3">
    <source>
        <dbReference type="ARBA" id="ARBA00022722"/>
    </source>
</evidence>
<evidence type="ECO:0000256" key="1">
    <source>
        <dbReference type="ARBA" id="ARBA00006847"/>
    </source>
</evidence>
<dbReference type="AlphaFoldDB" id="A0A8I0ACV9"/>
<keyword evidence="9" id="KW-0051">Antiviral defense</keyword>
<dbReference type="InterPro" id="IPR050079">
    <property type="entry name" value="DEAD_box_RNA_helicase"/>
</dbReference>
<dbReference type="CDD" id="cd09641">
    <property type="entry name" value="Cas3''_I"/>
    <property type="match status" value="1"/>
</dbReference>
<comment type="similarity">
    <text evidence="10">Belongs to the DEAD box helicase family.</text>
</comment>
<feature type="domain" description="Helicase ATP-binding" evidence="11">
    <location>
        <begin position="222"/>
        <end position="386"/>
    </location>
</feature>
<evidence type="ECO:0000256" key="9">
    <source>
        <dbReference type="ARBA" id="ARBA00023118"/>
    </source>
</evidence>
<evidence type="ECO:0000313" key="15">
    <source>
        <dbReference type="Proteomes" id="UP000652847"/>
    </source>
</evidence>
<dbReference type="GO" id="GO:0003676">
    <property type="term" value="F:nucleic acid binding"/>
    <property type="evidence" value="ECO:0007669"/>
    <property type="project" value="InterPro"/>
</dbReference>
<protein>
    <submittedName>
        <fullName evidence="14">CRISPR-associated helicase Cas3</fullName>
    </submittedName>
</protein>
<keyword evidence="6" id="KW-0378">Hydrolase</keyword>
<dbReference type="InterPro" id="IPR027417">
    <property type="entry name" value="P-loop_NTPase"/>
</dbReference>
<dbReference type="GO" id="GO:0003724">
    <property type="term" value="F:RNA helicase activity"/>
    <property type="evidence" value="ECO:0007669"/>
    <property type="project" value="TreeGrafter"/>
</dbReference>
<dbReference type="GO" id="GO:0005829">
    <property type="term" value="C:cytosol"/>
    <property type="evidence" value="ECO:0007669"/>
    <property type="project" value="TreeGrafter"/>
</dbReference>
<keyword evidence="4" id="KW-0479">Metal-binding</keyword>